<dbReference type="InterPro" id="IPR026444">
    <property type="entry name" value="Secre_tail"/>
</dbReference>
<reference evidence="2 3" key="1">
    <citation type="journal article" date="2011" name="Stand. Genomic Sci.">
        <title>Complete genome sequence of Haliscomenobacter hydrossis type strain (O).</title>
        <authorList>
            <consortium name="US DOE Joint Genome Institute (JGI-PGF)"/>
            <person name="Daligault H."/>
            <person name="Lapidus A."/>
            <person name="Zeytun A."/>
            <person name="Nolan M."/>
            <person name="Lucas S."/>
            <person name="Del Rio T.G."/>
            <person name="Tice H."/>
            <person name="Cheng J.F."/>
            <person name="Tapia R."/>
            <person name="Han C."/>
            <person name="Goodwin L."/>
            <person name="Pitluck S."/>
            <person name="Liolios K."/>
            <person name="Pagani I."/>
            <person name="Ivanova N."/>
            <person name="Huntemann M."/>
            <person name="Mavromatis K."/>
            <person name="Mikhailova N."/>
            <person name="Pati A."/>
            <person name="Chen A."/>
            <person name="Palaniappan K."/>
            <person name="Land M."/>
            <person name="Hauser L."/>
            <person name="Brambilla E.M."/>
            <person name="Rohde M."/>
            <person name="Verbarg S."/>
            <person name="Goker M."/>
            <person name="Bristow J."/>
            <person name="Eisen J.A."/>
            <person name="Markowitz V."/>
            <person name="Hugenholtz P."/>
            <person name="Kyrpides N.C."/>
            <person name="Klenk H.P."/>
            <person name="Woyke T."/>
        </authorList>
    </citation>
    <scope>NUCLEOTIDE SEQUENCE [LARGE SCALE GENOMIC DNA]</scope>
    <source>
        <strain evidence="3">ATCC 27775 / DSM 1100 / LMG 10767 / O</strain>
    </source>
</reference>
<dbReference type="Proteomes" id="UP000008461">
    <property type="component" value="Chromosome"/>
</dbReference>
<dbReference type="STRING" id="760192.Halhy_5061"/>
<dbReference type="eggNOG" id="COG1520">
    <property type="taxonomic scope" value="Bacteria"/>
</dbReference>
<dbReference type="Pfam" id="PF18962">
    <property type="entry name" value="Por_Secre_tail"/>
    <property type="match status" value="1"/>
</dbReference>
<accession>F4L2D4</accession>
<feature type="domain" description="Secretion system C-terminal sorting" evidence="1">
    <location>
        <begin position="516"/>
        <end position="581"/>
    </location>
</feature>
<dbReference type="HOGENOM" id="CLU_462926_0_0_10"/>
<gene>
    <name evidence="2" type="ordered locus">Halhy_5061</name>
</gene>
<protein>
    <recommendedName>
        <fullName evidence="1">Secretion system C-terminal sorting domain-containing protein</fullName>
    </recommendedName>
</protein>
<reference key="2">
    <citation type="submission" date="2011-04" db="EMBL/GenBank/DDBJ databases">
        <title>Complete sequence of chromosome of Haliscomenobacter hydrossis DSM 1100.</title>
        <authorList>
            <consortium name="US DOE Joint Genome Institute (JGI-PGF)"/>
            <person name="Lucas S."/>
            <person name="Han J."/>
            <person name="Lapidus A."/>
            <person name="Bruce D."/>
            <person name="Goodwin L."/>
            <person name="Pitluck S."/>
            <person name="Peters L."/>
            <person name="Kyrpides N."/>
            <person name="Mavromatis K."/>
            <person name="Ivanova N."/>
            <person name="Ovchinnikova G."/>
            <person name="Pagani I."/>
            <person name="Daligault H."/>
            <person name="Detter J.C."/>
            <person name="Han C."/>
            <person name="Land M."/>
            <person name="Hauser L."/>
            <person name="Markowitz V."/>
            <person name="Cheng J.-F."/>
            <person name="Hugenholtz P."/>
            <person name="Woyke T."/>
            <person name="Wu D."/>
            <person name="Verbarg S."/>
            <person name="Frueling A."/>
            <person name="Brambilla E."/>
            <person name="Klenk H.-P."/>
            <person name="Eisen J.A."/>
        </authorList>
    </citation>
    <scope>NUCLEOTIDE SEQUENCE</scope>
    <source>
        <strain>DSM 1100</strain>
    </source>
</reference>
<keyword evidence="3" id="KW-1185">Reference proteome</keyword>
<sequence length="589" mass="65530">MGMTYAQTPNYHWATKWDADRNSDFGFDSDDQFVVDALGNSYLLQRIADQIQYADTTLFADPEAGAYALAKYDAAGQFQWARTLVGLDEDGVESRWGYLNSLIVDRAGNILISGEFDVPQFFAGMGNPVQNQCPEEYGKTLFMVTFSQGGQLLKVEQHYAYGSPPDAEYYGGADSPVLNLDASGQRHLVFNLYGDTLVWNGQKQYYGSQNYQLLLMRGQGSGNLEQIGAIHYNNGGFYPQKLIPQADGSVLLFGEASEETTLSDDHGFSYTTGPLIEGSSLEDIYLVIKYNAQGQVLWIRELHGEYAEAQLVADPQGHIYLMGYFETFLRWKQQTLRAGADEYGGFLFRLDEQGEIVWRKIYSDAAIDVTLAAQVASVAPDGGLLAPLVILAPEGEPSTTFEGQTVQAVWDGYTSAIGHYNLHGTLDTLVPLPAAGEGIFFVTNLRYDPNGRIYGLFQTAEVDTLRLGDYTFPVVEYTSEILACFTLSNLPPGFTAPKAATNLDKTTENLRIIRTYPNPTEDKITVEWALQIEPAQLLLRNINGQALQAFNMAPYASQQSLDLRLLPRGWYLVEWKSGEKRELLRVLKQ</sequence>
<dbReference type="EMBL" id="CP002691">
    <property type="protein sequence ID" value="AEE52887.1"/>
    <property type="molecule type" value="Genomic_DNA"/>
</dbReference>
<organism evidence="2 3">
    <name type="scientific">Haliscomenobacter hydrossis (strain ATCC 27775 / DSM 1100 / LMG 10767 / O)</name>
    <dbReference type="NCBI Taxonomy" id="760192"/>
    <lineage>
        <taxon>Bacteria</taxon>
        <taxon>Pseudomonadati</taxon>
        <taxon>Bacteroidota</taxon>
        <taxon>Saprospiria</taxon>
        <taxon>Saprospirales</taxon>
        <taxon>Haliscomenobacteraceae</taxon>
        <taxon>Haliscomenobacter</taxon>
    </lineage>
</organism>
<dbReference type="AlphaFoldDB" id="F4L2D4"/>
<dbReference type="KEGG" id="hhy:Halhy_5061"/>
<evidence type="ECO:0000313" key="2">
    <source>
        <dbReference type="EMBL" id="AEE52887.1"/>
    </source>
</evidence>
<name>F4L2D4_HALH1</name>
<evidence type="ECO:0000313" key="3">
    <source>
        <dbReference type="Proteomes" id="UP000008461"/>
    </source>
</evidence>
<evidence type="ECO:0000259" key="1">
    <source>
        <dbReference type="Pfam" id="PF18962"/>
    </source>
</evidence>
<proteinExistence type="predicted"/>